<dbReference type="AlphaFoldDB" id="A0A163KF56"/>
<organism evidence="4">
    <name type="scientific">Absidia glauca</name>
    <name type="common">Pin mould</name>
    <dbReference type="NCBI Taxonomy" id="4829"/>
    <lineage>
        <taxon>Eukaryota</taxon>
        <taxon>Fungi</taxon>
        <taxon>Fungi incertae sedis</taxon>
        <taxon>Mucoromycota</taxon>
        <taxon>Mucoromycotina</taxon>
        <taxon>Mucoromycetes</taxon>
        <taxon>Mucorales</taxon>
        <taxon>Cunninghamellaceae</taxon>
        <taxon>Absidia</taxon>
    </lineage>
</organism>
<accession>A0A163KF56</accession>
<name>A0A163KF56_ABSGL</name>
<evidence type="ECO:0000313" key="5">
    <source>
        <dbReference type="Proteomes" id="UP000078561"/>
    </source>
</evidence>
<dbReference type="OMA" id="YFYKYYK"/>
<dbReference type="FunCoup" id="A0A163KF56">
    <property type="interactions" value="203"/>
</dbReference>
<dbReference type="PROSITE" id="PS51228">
    <property type="entry name" value="ACB_2"/>
    <property type="match status" value="1"/>
</dbReference>
<dbReference type="Proteomes" id="UP000078561">
    <property type="component" value="Unassembled WGS sequence"/>
</dbReference>
<dbReference type="InterPro" id="IPR000582">
    <property type="entry name" value="Acyl-CoA-binding_protein"/>
</dbReference>
<dbReference type="Pfam" id="PF00887">
    <property type="entry name" value="ACBP"/>
    <property type="match status" value="1"/>
</dbReference>
<sequence length="85" mass="9820">MPSPAFEQAAKDAKNFTKLPKDDELLELYGLYKQATIGDNNTSKPLVDFKGRYKWDAWNNNNGIPQVEAEVQYIELVERLKPLYE</sequence>
<dbReference type="PRINTS" id="PR00689">
    <property type="entry name" value="ACOABINDINGP"/>
</dbReference>
<evidence type="ECO:0000256" key="1">
    <source>
        <dbReference type="ARBA" id="ARBA00005567"/>
    </source>
</evidence>
<gene>
    <name evidence="4" type="primary">ABSGL_13523.1 scaffold 14267</name>
</gene>
<comment type="similarity">
    <text evidence="1">Belongs to the ACBP family.</text>
</comment>
<dbReference type="GO" id="GO:0000062">
    <property type="term" value="F:fatty-acyl-CoA binding"/>
    <property type="evidence" value="ECO:0007669"/>
    <property type="project" value="InterPro"/>
</dbReference>
<dbReference type="STRING" id="4829.A0A163KF56"/>
<dbReference type="InterPro" id="IPR035984">
    <property type="entry name" value="Acyl-CoA-binding_sf"/>
</dbReference>
<dbReference type="Gene3D" id="1.20.80.10">
    <property type="match status" value="1"/>
</dbReference>
<dbReference type="PANTHER" id="PTHR23310">
    <property type="entry name" value="ACYL-COA-BINDING PROTEIN, ACBP"/>
    <property type="match status" value="1"/>
</dbReference>
<evidence type="ECO:0000259" key="3">
    <source>
        <dbReference type="PROSITE" id="PS51228"/>
    </source>
</evidence>
<dbReference type="EMBL" id="LT554871">
    <property type="protein sequence ID" value="SAM07865.1"/>
    <property type="molecule type" value="Genomic_DNA"/>
</dbReference>
<protein>
    <recommendedName>
        <fullName evidence="3">ACB domain-containing protein</fullName>
    </recommendedName>
</protein>
<keyword evidence="5" id="KW-1185">Reference proteome</keyword>
<reference evidence="4" key="1">
    <citation type="submission" date="2016-04" db="EMBL/GenBank/DDBJ databases">
        <authorList>
            <person name="Evans L.H."/>
            <person name="Alamgir A."/>
            <person name="Owens N."/>
            <person name="Weber N.D."/>
            <person name="Virtaneva K."/>
            <person name="Barbian K."/>
            <person name="Babar A."/>
            <person name="Rosenke K."/>
        </authorList>
    </citation>
    <scope>NUCLEOTIDE SEQUENCE [LARGE SCALE GENOMIC DNA]</scope>
    <source>
        <strain evidence="4">CBS 101.48</strain>
    </source>
</reference>
<dbReference type="OrthoDB" id="346910at2759"/>
<dbReference type="GO" id="GO:0006631">
    <property type="term" value="P:fatty acid metabolic process"/>
    <property type="evidence" value="ECO:0007669"/>
    <property type="project" value="TreeGrafter"/>
</dbReference>
<dbReference type="SUPFAM" id="SSF47027">
    <property type="entry name" value="Acyl-CoA binding protein"/>
    <property type="match status" value="1"/>
</dbReference>
<dbReference type="PANTHER" id="PTHR23310:SF62">
    <property type="entry name" value="ACYL-COA BINDING PROTEIN 1, ISOFORM A"/>
    <property type="match status" value="1"/>
</dbReference>
<evidence type="ECO:0000256" key="2">
    <source>
        <dbReference type="ARBA" id="ARBA00023121"/>
    </source>
</evidence>
<keyword evidence="2" id="KW-0446">Lipid-binding</keyword>
<dbReference type="InterPro" id="IPR014352">
    <property type="entry name" value="FERM/acyl-CoA-bd_prot_sf"/>
</dbReference>
<proteinExistence type="inferred from homology"/>
<evidence type="ECO:0000313" key="4">
    <source>
        <dbReference type="EMBL" id="SAM07865.1"/>
    </source>
</evidence>
<feature type="domain" description="ACB" evidence="3">
    <location>
        <begin position="1"/>
        <end position="85"/>
    </location>
</feature>
<dbReference type="InParanoid" id="A0A163KF56"/>